<dbReference type="AlphaFoldDB" id="A0A1B8ZUM8"/>
<dbReference type="RefSeq" id="WP_065399268.1">
    <property type="nucleotide sequence ID" value="NZ_MAYG01000001.1"/>
</dbReference>
<dbReference type="PANTHER" id="PTHR35788:SF1">
    <property type="entry name" value="EXPORTED PROTEIN"/>
    <property type="match status" value="1"/>
</dbReference>
<dbReference type="Proteomes" id="UP000093432">
    <property type="component" value="Unassembled WGS sequence"/>
</dbReference>
<evidence type="ECO:0000313" key="2">
    <source>
        <dbReference type="Proteomes" id="UP000093432"/>
    </source>
</evidence>
<protein>
    <recommendedName>
        <fullName evidence="3">Vancomycin B-type resistance protein</fullName>
    </recommendedName>
</protein>
<reference evidence="2" key="1">
    <citation type="submission" date="2016-07" db="EMBL/GenBank/DDBJ databases">
        <authorList>
            <person name="Florea S."/>
            <person name="Webb J.S."/>
            <person name="Jaromczyk J."/>
            <person name="Schardl C.L."/>
        </authorList>
    </citation>
    <scope>NUCLEOTIDE SEQUENCE [LARGE SCALE GENOMIC DNA]</scope>
    <source>
        <strain evidence="2">CC-VM-7</strain>
    </source>
</reference>
<dbReference type="PANTHER" id="PTHR35788">
    <property type="entry name" value="EXPORTED PROTEIN-RELATED"/>
    <property type="match status" value="1"/>
</dbReference>
<dbReference type="EMBL" id="MAYG01000001">
    <property type="protein sequence ID" value="OCA75298.1"/>
    <property type="molecule type" value="Genomic_DNA"/>
</dbReference>
<comment type="caution">
    <text evidence="1">The sequence shown here is derived from an EMBL/GenBank/DDBJ whole genome shotgun (WGS) entry which is preliminary data.</text>
</comment>
<proteinExistence type="predicted"/>
<organism evidence="1 2">
    <name type="scientific">Chryseobacterium arthrosphaerae</name>
    <dbReference type="NCBI Taxonomy" id="651561"/>
    <lineage>
        <taxon>Bacteria</taxon>
        <taxon>Pseudomonadati</taxon>
        <taxon>Bacteroidota</taxon>
        <taxon>Flavobacteriia</taxon>
        <taxon>Flavobacteriales</taxon>
        <taxon>Weeksellaceae</taxon>
        <taxon>Chryseobacterium group</taxon>
        <taxon>Chryseobacterium</taxon>
    </lineage>
</organism>
<dbReference type="STRING" id="651561.BBI00_13580"/>
<accession>A0A1B8ZUM8</accession>
<dbReference type="InterPro" id="IPR007391">
    <property type="entry name" value="Vancomycin_resist_VanW"/>
</dbReference>
<dbReference type="OrthoDB" id="9797191at2"/>
<sequence length="235" mass="27390">MRQRLKNWIPGSWKLHLKLLQRYIHEQKNNYTYPQNYIAEPIGIHTVTLQQTIKTGAFHQNKVHNLKVVGNKINNLVIHPGEVFSFWKMIGKPSEKNNFREGRNLIKNNISSDFGGGICQFSSLLYYLALQSGLRILERYPHSMDIYKEEERFTPLGSDCTVVYGYKDLQIQNSFSFPVQLKCLVNDHELHLSLISPDKVALHEIEFKYSEAEKGVWVETVSNNNTLCKNFYIRL</sequence>
<gene>
    <name evidence="1" type="ORF">BBI00_13580</name>
</gene>
<name>A0A1B8ZUM8_9FLAO</name>
<evidence type="ECO:0008006" key="3">
    <source>
        <dbReference type="Google" id="ProtNLM"/>
    </source>
</evidence>
<dbReference type="Pfam" id="PF04294">
    <property type="entry name" value="VanW"/>
    <property type="match status" value="1"/>
</dbReference>
<evidence type="ECO:0000313" key="1">
    <source>
        <dbReference type="EMBL" id="OCA75298.1"/>
    </source>
</evidence>
<dbReference type="InterPro" id="IPR052913">
    <property type="entry name" value="Glycopeptide_resist_protein"/>
</dbReference>